<dbReference type="RefSeq" id="WP_138658606.1">
    <property type="nucleotide sequence ID" value="NZ_VATY01000002.1"/>
</dbReference>
<dbReference type="Proteomes" id="UP000310314">
    <property type="component" value="Unassembled WGS sequence"/>
</dbReference>
<organism evidence="1 2">
    <name type="scientific">Maribacter algarum</name>
    <name type="common">ex Zhang et al. 2020</name>
    <dbReference type="NCBI Taxonomy" id="2578118"/>
    <lineage>
        <taxon>Bacteria</taxon>
        <taxon>Pseudomonadati</taxon>
        <taxon>Bacteroidota</taxon>
        <taxon>Flavobacteriia</taxon>
        <taxon>Flavobacteriales</taxon>
        <taxon>Flavobacteriaceae</taxon>
        <taxon>Maribacter</taxon>
    </lineage>
</organism>
<dbReference type="EMBL" id="VATY01000002">
    <property type="protein sequence ID" value="TMM57376.1"/>
    <property type="molecule type" value="Genomic_DNA"/>
</dbReference>
<comment type="caution">
    <text evidence="1">The sequence shown here is derived from an EMBL/GenBank/DDBJ whole genome shotgun (WGS) entry which is preliminary data.</text>
</comment>
<sequence>MNERSHSLKKIRPQISSAKITDNMSHEERFQNETLRPIIKLQNDLFLFAFQNYIAKRKNTFYELTLQKRLDYVTHAIQKDLKLRNSLKGMVIGQFTVEEYEMYTGNSSALNKRMMNMVIKRIQDQIQFFEKVVLV</sequence>
<dbReference type="OrthoDB" id="1271679at2"/>
<keyword evidence="2" id="KW-1185">Reference proteome</keyword>
<accession>A0A5S3PRJ9</accession>
<dbReference type="AlphaFoldDB" id="A0A5S3PRJ9"/>
<evidence type="ECO:0000313" key="2">
    <source>
        <dbReference type="Proteomes" id="UP000310314"/>
    </source>
</evidence>
<reference evidence="1 2" key="1">
    <citation type="submission" date="2019-05" db="EMBL/GenBank/DDBJ databases">
        <authorList>
            <person name="Zhang J.-Y."/>
            <person name="Feg X."/>
            <person name="Du Z.-J."/>
        </authorList>
    </citation>
    <scope>NUCLEOTIDE SEQUENCE [LARGE SCALE GENOMIC DNA]</scope>
    <source>
        <strain evidence="1 2">RZ26</strain>
    </source>
</reference>
<evidence type="ECO:0000313" key="1">
    <source>
        <dbReference type="EMBL" id="TMM57376.1"/>
    </source>
</evidence>
<proteinExistence type="predicted"/>
<protein>
    <submittedName>
        <fullName evidence="1">Glyoxalase</fullName>
    </submittedName>
</protein>
<name>A0A5S3PRJ9_9FLAO</name>
<gene>
    <name evidence="1" type="ORF">FEE95_12895</name>
</gene>